<dbReference type="OrthoDB" id="5193072at2"/>
<name>A0A3N0GK86_9ACTN</name>
<keyword evidence="3" id="KW-1185">Reference proteome</keyword>
<dbReference type="Pfam" id="PF12900">
    <property type="entry name" value="Pyridox_ox_2"/>
    <property type="match status" value="1"/>
</dbReference>
<accession>A0A3N0GK86</accession>
<dbReference type="AlphaFoldDB" id="A0A3N0GK86"/>
<evidence type="ECO:0000313" key="2">
    <source>
        <dbReference type="EMBL" id="RNM12538.1"/>
    </source>
</evidence>
<dbReference type="Gene3D" id="2.30.110.10">
    <property type="entry name" value="Electron Transport, Fmn-binding Protein, Chain A"/>
    <property type="match status" value="1"/>
</dbReference>
<dbReference type="SUPFAM" id="SSF50475">
    <property type="entry name" value="FMN-binding split barrel"/>
    <property type="match status" value="1"/>
</dbReference>
<evidence type="ECO:0000256" key="1">
    <source>
        <dbReference type="SAM" id="MobiDB-lite"/>
    </source>
</evidence>
<organism evidence="2 3">
    <name type="scientific">Nocardioides pocheonensis</name>
    <dbReference type="NCBI Taxonomy" id="661485"/>
    <lineage>
        <taxon>Bacteria</taxon>
        <taxon>Bacillati</taxon>
        <taxon>Actinomycetota</taxon>
        <taxon>Actinomycetes</taxon>
        <taxon>Propionibacteriales</taxon>
        <taxon>Nocardioidaceae</taxon>
        <taxon>Nocardioides</taxon>
    </lineage>
</organism>
<dbReference type="InterPro" id="IPR024747">
    <property type="entry name" value="Pyridox_Oxase-rel"/>
</dbReference>
<dbReference type="Proteomes" id="UP000279994">
    <property type="component" value="Unassembled WGS sequence"/>
</dbReference>
<comment type="caution">
    <text evidence="2">The sequence shown here is derived from an EMBL/GenBank/DDBJ whole genome shotgun (WGS) entry which is preliminary data.</text>
</comment>
<dbReference type="InterPro" id="IPR012349">
    <property type="entry name" value="Split_barrel_FMN-bd"/>
</dbReference>
<reference evidence="2 3" key="1">
    <citation type="submission" date="2018-11" db="EMBL/GenBank/DDBJ databases">
        <authorList>
            <person name="Li F."/>
        </authorList>
    </citation>
    <scope>NUCLEOTIDE SEQUENCE [LARGE SCALE GENOMIC DNA]</scope>
    <source>
        <strain evidence="2 3">Gsoil 818</strain>
    </source>
</reference>
<dbReference type="RefSeq" id="WP_123224301.1">
    <property type="nucleotide sequence ID" value="NZ_RJSF01000044.1"/>
</dbReference>
<dbReference type="EMBL" id="RJSF01000044">
    <property type="protein sequence ID" value="RNM12538.1"/>
    <property type="molecule type" value="Genomic_DNA"/>
</dbReference>
<feature type="region of interest" description="Disordered" evidence="1">
    <location>
        <begin position="153"/>
        <end position="179"/>
    </location>
</feature>
<protein>
    <submittedName>
        <fullName evidence="2">Pyridoxamine 5'-phosphate oxidase family protein</fullName>
    </submittedName>
</protein>
<evidence type="ECO:0000313" key="3">
    <source>
        <dbReference type="Proteomes" id="UP000279994"/>
    </source>
</evidence>
<gene>
    <name evidence="2" type="ORF">EFL26_18075</name>
</gene>
<sequence>MAELRELSYAECRALLVRQRAGRVAVATADGPHIIPVNYSVVDESIVFRTTPFSVLATYGRNAKLAFEVDHFEDEHRLGWSVVARGRADVVSDPEELNRIRRVCAPLPWADGARNLYFRLDWKELSGRALGRAPMGDLVGGLAAVASGDHVGAHGSGADARAERRGGTQLRVAPEDRQD</sequence>
<proteinExistence type="predicted"/>